<protein>
    <submittedName>
        <fullName evidence="2">Ankyrin</fullName>
    </submittedName>
</protein>
<dbReference type="InterPro" id="IPR036770">
    <property type="entry name" value="Ankyrin_rpt-contain_sf"/>
</dbReference>
<reference evidence="2" key="1">
    <citation type="journal article" date="2020" name="Stud. Mycol.">
        <title>101 Dothideomycetes genomes: a test case for predicting lifestyles and emergence of pathogens.</title>
        <authorList>
            <person name="Haridas S."/>
            <person name="Albert R."/>
            <person name="Binder M."/>
            <person name="Bloem J."/>
            <person name="Labutti K."/>
            <person name="Salamov A."/>
            <person name="Andreopoulos B."/>
            <person name="Baker S."/>
            <person name="Barry K."/>
            <person name="Bills G."/>
            <person name="Bluhm B."/>
            <person name="Cannon C."/>
            <person name="Castanera R."/>
            <person name="Culley D."/>
            <person name="Daum C."/>
            <person name="Ezra D."/>
            <person name="Gonzalez J."/>
            <person name="Henrissat B."/>
            <person name="Kuo A."/>
            <person name="Liang C."/>
            <person name="Lipzen A."/>
            <person name="Lutzoni F."/>
            <person name="Magnuson J."/>
            <person name="Mondo S."/>
            <person name="Nolan M."/>
            <person name="Ohm R."/>
            <person name="Pangilinan J."/>
            <person name="Park H.-J."/>
            <person name="Ramirez L."/>
            <person name="Alfaro M."/>
            <person name="Sun H."/>
            <person name="Tritt A."/>
            <person name="Yoshinaga Y."/>
            <person name="Zwiers L.-H."/>
            <person name="Turgeon B."/>
            <person name="Goodwin S."/>
            <person name="Spatafora J."/>
            <person name="Crous P."/>
            <person name="Grigoriev I."/>
        </authorList>
    </citation>
    <scope>NUCLEOTIDE SEQUENCE</scope>
    <source>
        <strain evidence="2">CBS 125425</strain>
    </source>
</reference>
<dbReference type="Gene3D" id="1.25.40.20">
    <property type="entry name" value="Ankyrin repeat-containing domain"/>
    <property type="match status" value="1"/>
</dbReference>
<feature type="region of interest" description="Disordered" evidence="1">
    <location>
        <begin position="313"/>
        <end position="333"/>
    </location>
</feature>
<evidence type="ECO:0000313" key="3">
    <source>
        <dbReference type="Proteomes" id="UP000799444"/>
    </source>
</evidence>
<gene>
    <name evidence="2" type="ORF">EJ04DRAFT_516578</name>
</gene>
<dbReference type="EMBL" id="ML996279">
    <property type="protein sequence ID" value="KAF2728451.1"/>
    <property type="molecule type" value="Genomic_DNA"/>
</dbReference>
<dbReference type="OrthoDB" id="366390at2759"/>
<keyword evidence="3" id="KW-1185">Reference proteome</keyword>
<proteinExistence type="predicted"/>
<comment type="caution">
    <text evidence="2">The sequence shown here is derived from an EMBL/GenBank/DDBJ whole genome shotgun (WGS) entry which is preliminary data.</text>
</comment>
<evidence type="ECO:0000256" key="1">
    <source>
        <dbReference type="SAM" id="MobiDB-lite"/>
    </source>
</evidence>
<dbReference type="SUPFAM" id="SSF48403">
    <property type="entry name" value="Ankyrin repeat"/>
    <property type="match status" value="1"/>
</dbReference>
<evidence type="ECO:0000313" key="2">
    <source>
        <dbReference type="EMBL" id="KAF2728451.1"/>
    </source>
</evidence>
<dbReference type="AlphaFoldDB" id="A0A9P4QP73"/>
<organism evidence="2 3">
    <name type="scientific">Polyplosphaeria fusca</name>
    <dbReference type="NCBI Taxonomy" id="682080"/>
    <lineage>
        <taxon>Eukaryota</taxon>
        <taxon>Fungi</taxon>
        <taxon>Dikarya</taxon>
        <taxon>Ascomycota</taxon>
        <taxon>Pezizomycotina</taxon>
        <taxon>Dothideomycetes</taxon>
        <taxon>Pleosporomycetidae</taxon>
        <taxon>Pleosporales</taxon>
        <taxon>Tetraplosphaeriaceae</taxon>
        <taxon>Polyplosphaeria</taxon>
    </lineage>
</organism>
<feature type="compositionally biased region" description="Basic and acidic residues" evidence="1">
    <location>
        <begin position="313"/>
        <end position="324"/>
    </location>
</feature>
<accession>A0A9P4QP73</accession>
<name>A0A9P4QP73_9PLEO</name>
<dbReference type="Proteomes" id="UP000799444">
    <property type="component" value="Unassembled WGS sequence"/>
</dbReference>
<sequence length="333" mass="37198">MKKHPYVGYMSTNIYSQYSSTSKHETKQPVASQSREPEVPLYQDPYQYLRRPLPLQCFIRNAKIDGPYHPLLIDFLQACRNGVIESVVNILGKLGSSVDALKVGLSVAIRDQQLEVAKKLLELGAQWEDEALRFAQSVEMCELLAANGLDFSTLPSQYNPVLGAIHRTDEVLTKWLIAQRAPFSNIALEEIATYSTPEVLALLVERGQDLESTNVLHVAVGMASGDTLEDRLPMVDYLLSLGLDVNRIADDELGTRLQLPLKYAAQGSLTVVVKRLLEAGADPFLKAKFGSPVGMAIYRGYDDLVEEYAKYRKEGDTDPVEQLRKSRKREPRA</sequence>